<keyword evidence="6 9" id="KW-0812">Transmembrane</keyword>
<evidence type="ECO:0000256" key="5">
    <source>
        <dbReference type="ARBA" id="ARBA00022519"/>
    </source>
</evidence>
<keyword evidence="7 9" id="KW-1133">Transmembrane helix</keyword>
<feature type="transmembrane region" description="Helical" evidence="9">
    <location>
        <begin position="919"/>
        <end position="942"/>
    </location>
</feature>
<comment type="subcellular location">
    <subcellularLocation>
        <location evidence="1">Cell inner membrane</location>
        <topology evidence="1">Multi-pass membrane protein</topology>
    </subcellularLocation>
</comment>
<keyword evidence="5" id="KW-0997">Cell inner membrane</keyword>
<dbReference type="FunFam" id="3.30.70.1430:FF:000001">
    <property type="entry name" value="Efflux pump membrane transporter"/>
    <property type="match status" value="1"/>
</dbReference>
<dbReference type="Gene3D" id="1.20.1640.10">
    <property type="entry name" value="Multidrug efflux transporter AcrB transmembrane domain"/>
    <property type="match status" value="2"/>
</dbReference>
<dbReference type="SUPFAM" id="SSF82714">
    <property type="entry name" value="Multidrug efflux transporter AcrB TolC docking domain, DN and DC subdomains"/>
    <property type="match status" value="2"/>
</dbReference>
<evidence type="ECO:0000256" key="9">
    <source>
        <dbReference type="SAM" id="Phobius"/>
    </source>
</evidence>
<dbReference type="Gene3D" id="3.30.2090.10">
    <property type="entry name" value="Multidrug efflux transporter AcrB TolC docking domain, DN and DC subdomains"/>
    <property type="match status" value="2"/>
</dbReference>
<feature type="transmembrane region" description="Helical" evidence="9">
    <location>
        <begin position="893"/>
        <end position="913"/>
    </location>
</feature>
<dbReference type="InterPro" id="IPR004764">
    <property type="entry name" value="MdtF-like"/>
</dbReference>
<evidence type="ECO:0000256" key="7">
    <source>
        <dbReference type="ARBA" id="ARBA00022989"/>
    </source>
</evidence>
<dbReference type="Gene3D" id="3.30.70.1440">
    <property type="entry name" value="Multidrug efflux transporter AcrB pore domain"/>
    <property type="match status" value="1"/>
</dbReference>
<protein>
    <submittedName>
        <fullName evidence="10">Efflux RND transporter permease subunit</fullName>
    </submittedName>
</protein>
<comment type="similarity">
    <text evidence="2">Belongs to the resistance-nodulation-cell division (RND) (TC 2.A.6) family.</text>
</comment>
<sequence length="1045" mass="111300">MADFFINRPIFAWVIAIIIMLAGGLAIVRLPVAHYPDIALPQISISAQYPGASASIIDRSVTQIIEQQIKGLDNLLHMKSSSSSSGGTEIILTFAAGTDANTAQVQVQNKLQQALSLLPDAVQRQGVQALKAVDNSFMTVAFYDARDTMRPNNISDYVASSLVDPLSRIAGVGSITLYGFQNAMRIWCDPDKMRQYKLNPQDVIAAVRSQNAQVAGGQVGAAPAMPGQEINIAINASSSLETVEEFEQIQLKVEENGSVLLLKDVARIELNEESSMGSTFFNGHAGTGLAFKLASGANVLETARGIKAELQSLAGFFPPGLKYAYADDRAPIVEKSIRSVVRTLFEAIALVVAVMFVFMQSYRATLIPAIAVPVVLLGVFAVFAAMGFSINTLTMFGMVLAIGLLVDDAIVVVENVERLMRDEGLAPKEAALKSMRQITGALVGVAVVISAVFVPMAFMPGSTGAIFRQFSVTIVASMILSVVVAIVLTPALCATMLQAHVHETGQGLFGHFNRGVAAFTQRYVHGVGVMLRKPLPWSVVFAAITAAGLVLFLLLPSAFLPDEDQGFLSVDVLLPPGASLERTEKIVREIDAYFRNEEKDSIESVMCVVGWGFSGSGQNSAMVLPLLKDWSKRGAGQSAFDIMERTTARFSSISGAEIFVMAPPAVMELGSSSGFEMELMDRGGRGHAELLNAKNTLLENATKSPAVAYARYSGMADTEQYDLVIDNGKAGSYGLTRGEINSALSAYWGGEYINDFSDKGRTKKVYFQAEPAVRAGIDGLGRFYLRNAKNEMVPFSSFIGVKSVLAPPSLTRYQGIPSVRIEGAAAPGQSNGSAMAAMEKSAANLPQGFDYAWTGLSYQQVVASSQAPLLYAISIVAVFLCLAALYESWTIPLAVLLAVPAGVVGALGAVYLRGMNNDIYLQVALLTIIGLSAKNSILIVGFARALHKGGKDLVAATLEASRIRLRPIIMTSLCFILGVLPLAFSSGAGAGAQNALGTAVLVGMITATGLGIYYTPLFFIMVTRLFSRGAKQTPAAEPVASLEKQ</sequence>
<dbReference type="Pfam" id="PF00873">
    <property type="entry name" value="ACR_tran"/>
    <property type="match status" value="1"/>
</dbReference>
<dbReference type="GO" id="GO:0009636">
    <property type="term" value="P:response to toxic substance"/>
    <property type="evidence" value="ECO:0007669"/>
    <property type="project" value="UniProtKB-ARBA"/>
</dbReference>
<dbReference type="EMBL" id="CP036295">
    <property type="protein sequence ID" value="QCC85194.1"/>
    <property type="molecule type" value="Genomic_DNA"/>
</dbReference>
<dbReference type="Gene3D" id="3.30.70.1430">
    <property type="entry name" value="Multidrug efflux transporter AcrB pore domain"/>
    <property type="match status" value="2"/>
</dbReference>
<reference evidence="10 11" key="1">
    <citation type="submission" date="2019-02" db="EMBL/GenBank/DDBJ databases">
        <title>Complete Genome Sequence of Desulfovibrio desulfuricans IC1, a Sulfonate Utilizing Anaerobe.</title>
        <authorList>
            <person name="Day L.A."/>
            <person name="De Leon K.B."/>
            <person name="Wall J.D."/>
        </authorList>
    </citation>
    <scope>NUCLEOTIDE SEQUENCE [LARGE SCALE GENOMIC DNA]</scope>
    <source>
        <strain evidence="10 11">IC1</strain>
    </source>
</reference>
<dbReference type="NCBIfam" id="TIGR00915">
    <property type="entry name" value="2A0602"/>
    <property type="match status" value="1"/>
</dbReference>
<evidence type="ECO:0000313" key="11">
    <source>
        <dbReference type="Proteomes" id="UP000297065"/>
    </source>
</evidence>
<feature type="transmembrane region" description="Helical" evidence="9">
    <location>
        <begin position="340"/>
        <end position="359"/>
    </location>
</feature>
<dbReference type="OrthoDB" id="9759330at2"/>
<dbReference type="PANTHER" id="PTHR32063">
    <property type="match status" value="1"/>
</dbReference>
<feature type="transmembrane region" description="Helical" evidence="9">
    <location>
        <begin position="470"/>
        <end position="493"/>
    </location>
</feature>
<accession>A0A4P7UK47</accession>
<gene>
    <name evidence="10" type="ORF">DDIC_04715</name>
</gene>
<evidence type="ECO:0000256" key="1">
    <source>
        <dbReference type="ARBA" id="ARBA00004429"/>
    </source>
</evidence>
<organism evidence="10 11">
    <name type="scientific">Desulfovibrio desulfuricans</name>
    <dbReference type="NCBI Taxonomy" id="876"/>
    <lineage>
        <taxon>Bacteria</taxon>
        <taxon>Pseudomonadati</taxon>
        <taxon>Thermodesulfobacteriota</taxon>
        <taxon>Desulfovibrionia</taxon>
        <taxon>Desulfovibrionales</taxon>
        <taxon>Desulfovibrionaceae</taxon>
        <taxon>Desulfovibrio</taxon>
    </lineage>
</organism>
<dbReference type="PRINTS" id="PR00702">
    <property type="entry name" value="ACRIFLAVINRP"/>
</dbReference>
<feature type="transmembrane region" description="Helical" evidence="9">
    <location>
        <begin position="963"/>
        <end position="984"/>
    </location>
</feature>
<keyword evidence="8 9" id="KW-0472">Membrane</keyword>
<dbReference type="InterPro" id="IPR001036">
    <property type="entry name" value="Acrflvin-R"/>
</dbReference>
<dbReference type="SUPFAM" id="SSF82866">
    <property type="entry name" value="Multidrug efflux transporter AcrB transmembrane domain"/>
    <property type="match status" value="2"/>
</dbReference>
<dbReference type="SUPFAM" id="SSF82693">
    <property type="entry name" value="Multidrug efflux transporter AcrB pore domain, PN1, PN2, PC1 and PC2 subdomains"/>
    <property type="match status" value="4"/>
</dbReference>
<name>A0A4P7UK47_DESDE</name>
<dbReference type="GO" id="GO:0042910">
    <property type="term" value="F:xenobiotic transmembrane transporter activity"/>
    <property type="evidence" value="ECO:0007669"/>
    <property type="project" value="TreeGrafter"/>
</dbReference>
<dbReference type="RefSeq" id="WP_136399379.1">
    <property type="nucleotide sequence ID" value="NZ_CP036295.1"/>
</dbReference>
<keyword evidence="4" id="KW-1003">Cell membrane</keyword>
<feature type="transmembrane region" description="Helical" evidence="9">
    <location>
        <begin position="869"/>
        <end position="886"/>
    </location>
</feature>
<evidence type="ECO:0000256" key="6">
    <source>
        <dbReference type="ARBA" id="ARBA00022692"/>
    </source>
</evidence>
<evidence type="ECO:0000256" key="4">
    <source>
        <dbReference type="ARBA" id="ARBA00022475"/>
    </source>
</evidence>
<evidence type="ECO:0000256" key="2">
    <source>
        <dbReference type="ARBA" id="ARBA00010942"/>
    </source>
</evidence>
<evidence type="ECO:0000313" key="10">
    <source>
        <dbReference type="EMBL" id="QCC85194.1"/>
    </source>
</evidence>
<evidence type="ECO:0000256" key="3">
    <source>
        <dbReference type="ARBA" id="ARBA00022448"/>
    </source>
</evidence>
<dbReference type="AlphaFoldDB" id="A0A4P7UK47"/>
<keyword evidence="3" id="KW-0813">Transport</keyword>
<feature type="transmembrane region" description="Helical" evidence="9">
    <location>
        <begin position="12"/>
        <end position="32"/>
    </location>
</feature>
<dbReference type="Gene3D" id="3.30.70.1320">
    <property type="entry name" value="Multidrug efflux transporter AcrB pore domain like"/>
    <property type="match status" value="1"/>
</dbReference>
<proteinExistence type="inferred from homology"/>
<feature type="transmembrane region" description="Helical" evidence="9">
    <location>
        <begin position="996"/>
        <end position="1022"/>
    </location>
</feature>
<dbReference type="NCBIfam" id="NF000282">
    <property type="entry name" value="RND_permease_1"/>
    <property type="match status" value="1"/>
</dbReference>
<dbReference type="PANTHER" id="PTHR32063:SF13">
    <property type="entry name" value="MULTIDRUG EFFLUX PUMP SUBUNIT ACRB-RELATED"/>
    <property type="match status" value="1"/>
</dbReference>
<dbReference type="GO" id="GO:0005886">
    <property type="term" value="C:plasma membrane"/>
    <property type="evidence" value="ECO:0007669"/>
    <property type="project" value="UniProtKB-SubCell"/>
</dbReference>
<feature type="transmembrane region" description="Helical" evidence="9">
    <location>
        <begin position="366"/>
        <end position="390"/>
    </location>
</feature>
<evidence type="ECO:0000256" key="8">
    <source>
        <dbReference type="ARBA" id="ARBA00023136"/>
    </source>
</evidence>
<dbReference type="FunFam" id="1.20.1640.10:FF:000001">
    <property type="entry name" value="Efflux pump membrane transporter"/>
    <property type="match status" value="1"/>
</dbReference>
<dbReference type="GO" id="GO:0015562">
    <property type="term" value="F:efflux transmembrane transporter activity"/>
    <property type="evidence" value="ECO:0007669"/>
    <property type="project" value="InterPro"/>
</dbReference>
<dbReference type="Proteomes" id="UP000297065">
    <property type="component" value="Chromosome"/>
</dbReference>
<feature type="transmembrane region" description="Helical" evidence="9">
    <location>
        <begin position="437"/>
        <end position="458"/>
    </location>
</feature>
<feature type="transmembrane region" description="Helical" evidence="9">
    <location>
        <begin position="539"/>
        <end position="560"/>
    </location>
</feature>
<dbReference type="InterPro" id="IPR027463">
    <property type="entry name" value="AcrB_DN_DC_subdom"/>
</dbReference>